<evidence type="ECO:0000313" key="4">
    <source>
        <dbReference type="Proteomes" id="UP000784286"/>
    </source>
</evidence>
<feature type="signal peptide" evidence="1">
    <location>
        <begin position="1"/>
        <end position="23"/>
    </location>
</feature>
<sequence length="278" mass="31916">MKNIRFKAAAAFFLMSVSLPSVSAQSLKSLMRMPFDVVESKWEINSTNGNQELNYYNKDFCDYYLYRQQDTSYDLSPGKNTIFTIRENEAFDNPFKNATYYSYFRGRFPKKFNVAFPYALPVKNGAEVSWKTDLREPFKTLNFSVRQGDTVYAVRGGTVCMTNNERQVLVYHSDYTFAAYLMLEKKLVDPGTEVLAGEPVGVAGPSGVSVSFFFLDENKFEGGLASGYPYSHYMPVFRTSEGDVRMEENKTYKAVTDDALIMQEMSKREQKKYLKNKK</sequence>
<protein>
    <submittedName>
        <fullName evidence="3">Peptidoglycan DD-metalloendopeptidase family protein</fullName>
    </submittedName>
</protein>
<organism evidence="3 4">
    <name type="scientific">Candidatus Phocaeicola excrementipullorum</name>
    <dbReference type="NCBI Taxonomy" id="2838731"/>
    <lineage>
        <taxon>Bacteria</taxon>
        <taxon>Pseudomonadati</taxon>
        <taxon>Bacteroidota</taxon>
        <taxon>Bacteroidia</taxon>
        <taxon>Bacteroidales</taxon>
        <taxon>Bacteroidaceae</taxon>
        <taxon>Phocaeicola</taxon>
    </lineage>
</organism>
<evidence type="ECO:0000313" key="3">
    <source>
        <dbReference type="EMBL" id="MBU3855963.1"/>
    </source>
</evidence>
<proteinExistence type="predicted"/>
<accession>A0A948TMA2</accession>
<feature type="chain" id="PRO_5036985487" evidence="1">
    <location>
        <begin position="24"/>
        <end position="278"/>
    </location>
</feature>
<dbReference type="CDD" id="cd12797">
    <property type="entry name" value="M23_peptidase"/>
    <property type="match status" value="1"/>
</dbReference>
<evidence type="ECO:0000256" key="1">
    <source>
        <dbReference type="SAM" id="SignalP"/>
    </source>
</evidence>
<dbReference type="Pfam" id="PF01551">
    <property type="entry name" value="Peptidase_M23"/>
    <property type="match status" value="1"/>
</dbReference>
<dbReference type="SUPFAM" id="SSF51261">
    <property type="entry name" value="Duplicated hybrid motif"/>
    <property type="match status" value="1"/>
</dbReference>
<name>A0A948TMA2_9BACT</name>
<dbReference type="Proteomes" id="UP000784286">
    <property type="component" value="Unassembled WGS sequence"/>
</dbReference>
<comment type="caution">
    <text evidence="3">The sequence shown here is derived from an EMBL/GenBank/DDBJ whole genome shotgun (WGS) entry which is preliminary data.</text>
</comment>
<gene>
    <name evidence="3" type="ORF">H9928_05290</name>
</gene>
<reference evidence="3" key="2">
    <citation type="submission" date="2021-04" db="EMBL/GenBank/DDBJ databases">
        <authorList>
            <person name="Gilroy R."/>
        </authorList>
    </citation>
    <scope>NUCLEOTIDE SEQUENCE</scope>
    <source>
        <strain evidence="3">8470</strain>
    </source>
</reference>
<dbReference type="InterPro" id="IPR011055">
    <property type="entry name" value="Dup_hybrid_motif"/>
</dbReference>
<dbReference type="EMBL" id="JAHLFJ010000047">
    <property type="protein sequence ID" value="MBU3855963.1"/>
    <property type="molecule type" value="Genomic_DNA"/>
</dbReference>
<dbReference type="AlphaFoldDB" id="A0A948TMA2"/>
<reference evidence="3" key="1">
    <citation type="journal article" date="2021" name="PeerJ">
        <title>Extensive microbial diversity within the chicken gut microbiome revealed by metagenomics and culture.</title>
        <authorList>
            <person name="Gilroy R."/>
            <person name="Ravi A."/>
            <person name="Getino M."/>
            <person name="Pursley I."/>
            <person name="Horton D.L."/>
            <person name="Alikhan N.F."/>
            <person name="Baker D."/>
            <person name="Gharbi K."/>
            <person name="Hall N."/>
            <person name="Watson M."/>
            <person name="Adriaenssens E.M."/>
            <person name="Foster-Nyarko E."/>
            <person name="Jarju S."/>
            <person name="Secka A."/>
            <person name="Antonio M."/>
            <person name="Oren A."/>
            <person name="Chaudhuri R.R."/>
            <person name="La Ragione R."/>
            <person name="Hildebrand F."/>
            <person name="Pallen M.J."/>
        </authorList>
    </citation>
    <scope>NUCLEOTIDE SEQUENCE</scope>
    <source>
        <strain evidence="3">8470</strain>
    </source>
</reference>
<evidence type="ECO:0000259" key="2">
    <source>
        <dbReference type="Pfam" id="PF01551"/>
    </source>
</evidence>
<feature type="domain" description="M23ase beta-sheet core" evidence="2">
    <location>
        <begin position="140"/>
        <end position="208"/>
    </location>
</feature>
<dbReference type="InterPro" id="IPR016047">
    <property type="entry name" value="M23ase_b-sheet_dom"/>
</dbReference>
<keyword evidence="1" id="KW-0732">Signal</keyword>
<dbReference type="Gene3D" id="2.70.70.10">
    <property type="entry name" value="Glucose Permease (Domain IIA)"/>
    <property type="match status" value="1"/>
</dbReference>